<dbReference type="Proteomes" id="UP000176682">
    <property type="component" value="Unassembled WGS sequence"/>
</dbReference>
<protein>
    <recommendedName>
        <fullName evidence="4">Fimbrial assembly protein</fullName>
    </recommendedName>
</protein>
<feature type="transmembrane region" description="Helical" evidence="1">
    <location>
        <begin position="27"/>
        <end position="50"/>
    </location>
</feature>
<reference evidence="2 3" key="1">
    <citation type="journal article" date="2016" name="Nat. Commun.">
        <title>Thousands of microbial genomes shed light on interconnected biogeochemical processes in an aquifer system.</title>
        <authorList>
            <person name="Anantharaman K."/>
            <person name="Brown C.T."/>
            <person name="Hug L.A."/>
            <person name="Sharon I."/>
            <person name="Castelle C.J."/>
            <person name="Probst A.J."/>
            <person name="Thomas B.C."/>
            <person name="Singh A."/>
            <person name="Wilkins M.J."/>
            <person name="Karaoz U."/>
            <person name="Brodie E.L."/>
            <person name="Williams K.H."/>
            <person name="Hubbard S.S."/>
            <person name="Banfield J.F."/>
        </authorList>
    </citation>
    <scope>NUCLEOTIDE SEQUENCE [LARGE SCALE GENOMIC DNA]</scope>
</reference>
<keyword evidence="1" id="KW-0472">Membrane</keyword>
<evidence type="ECO:0000256" key="1">
    <source>
        <dbReference type="SAM" id="Phobius"/>
    </source>
</evidence>
<gene>
    <name evidence="2" type="ORF">A2368_02520</name>
</gene>
<evidence type="ECO:0008006" key="4">
    <source>
        <dbReference type="Google" id="ProtNLM"/>
    </source>
</evidence>
<comment type="caution">
    <text evidence="2">The sequence shown here is derived from an EMBL/GenBank/DDBJ whole genome shotgun (WGS) entry which is preliminary data.</text>
</comment>
<accession>A0A1F5FJY3</accession>
<proteinExistence type="predicted"/>
<sequence length="189" mass="21005">MRLKVDLIPKGTIRIAQTNRLIKRMKLVAYALVACMIAAVAVLVLVRGGLEVRLAAVKREVAVVDEQLSELKDREMQLSYESLILSKVALIVSQRKDFRRIISDVYSLLTADTWVDALSFTDDGVLMTYKADGVGSYRKLDLVLSQLSGDKIDWLESVKINQVSRASNAVYSINVDMGIIKTKSGEAKK</sequence>
<organism evidence="2 3">
    <name type="scientific">Candidatus Collierbacteria bacterium RIFOXYB1_FULL_49_13</name>
    <dbReference type="NCBI Taxonomy" id="1817728"/>
    <lineage>
        <taxon>Bacteria</taxon>
        <taxon>Candidatus Collieribacteriota</taxon>
    </lineage>
</organism>
<name>A0A1F5FJY3_9BACT</name>
<dbReference type="EMBL" id="MFAM01000005">
    <property type="protein sequence ID" value="OGD79923.1"/>
    <property type="molecule type" value="Genomic_DNA"/>
</dbReference>
<evidence type="ECO:0000313" key="2">
    <source>
        <dbReference type="EMBL" id="OGD79923.1"/>
    </source>
</evidence>
<dbReference type="AlphaFoldDB" id="A0A1F5FJY3"/>
<evidence type="ECO:0000313" key="3">
    <source>
        <dbReference type="Proteomes" id="UP000176682"/>
    </source>
</evidence>
<keyword evidence="1" id="KW-0812">Transmembrane</keyword>
<keyword evidence="1" id="KW-1133">Transmembrane helix</keyword>